<dbReference type="InterPro" id="IPR006282">
    <property type="entry name" value="Thi_PPkinase"/>
</dbReference>
<evidence type="ECO:0000256" key="1">
    <source>
        <dbReference type="ARBA" id="ARBA00022679"/>
    </source>
</evidence>
<dbReference type="RefSeq" id="WP_198477808.1">
    <property type="nucleotide sequence ID" value="NZ_JADGMQ010000014.1"/>
</dbReference>
<dbReference type="PANTHER" id="PTHR41299:SF1">
    <property type="entry name" value="THIAMINE PYROPHOSPHOKINASE"/>
    <property type="match status" value="1"/>
</dbReference>
<dbReference type="SUPFAM" id="SSF63999">
    <property type="entry name" value="Thiamin pyrophosphokinase, catalytic domain"/>
    <property type="match status" value="1"/>
</dbReference>
<evidence type="ECO:0000313" key="7">
    <source>
        <dbReference type="EMBL" id="MBI1622274.1"/>
    </source>
</evidence>
<dbReference type="Pfam" id="PF04265">
    <property type="entry name" value="TPK_B1_binding"/>
    <property type="match status" value="1"/>
</dbReference>
<dbReference type="GO" id="GO:0004788">
    <property type="term" value="F:thiamine diphosphokinase activity"/>
    <property type="evidence" value="ECO:0007669"/>
    <property type="project" value="UniProtKB-EC"/>
</dbReference>
<name>A0ABS0SG44_9HYPH</name>
<gene>
    <name evidence="7" type="ORF">IOD40_16555</name>
</gene>
<organism evidence="7 8">
    <name type="scientific">Aquamicrobium zhengzhouense</name>
    <dbReference type="NCBI Taxonomy" id="2781738"/>
    <lineage>
        <taxon>Bacteria</taxon>
        <taxon>Pseudomonadati</taxon>
        <taxon>Pseudomonadota</taxon>
        <taxon>Alphaproteobacteria</taxon>
        <taxon>Hyphomicrobiales</taxon>
        <taxon>Phyllobacteriaceae</taxon>
        <taxon>Aquamicrobium</taxon>
    </lineage>
</organism>
<dbReference type="InterPro" id="IPR007371">
    <property type="entry name" value="TPK_catalytic"/>
</dbReference>
<keyword evidence="2" id="KW-0547">Nucleotide-binding</keyword>
<dbReference type="EC" id="2.7.6.2" evidence="5"/>
<dbReference type="EMBL" id="JADGMQ010000014">
    <property type="protein sequence ID" value="MBI1622274.1"/>
    <property type="molecule type" value="Genomic_DNA"/>
</dbReference>
<dbReference type="InterPro" id="IPR036759">
    <property type="entry name" value="TPK_catalytic_sf"/>
</dbReference>
<keyword evidence="4" id="KW-0067">ATP-binding</keyword>
<dbReference type="Pfam" id="PF04263">
    <property type="entry name" value="TPK_catalytic"/>
    <property type="match status" value="1"/>
</dbReference>
<dbReference type="NCBIfam" id="TIGR01378">
    <property type="entry name" value="thi_PPkinase"/>
    <property type="match status" value="1"/>
</dbReference>
<dbReference type="Gene3D" id="3.40.50.10240">
    <property type="entry name" value="Thiamin pyrophosphokinase, catalytic domain"/>
    <property type="match status" value="1"/>
</dbReference>
<keyword evidence="1 7" id="KW-0808">Transferase</keyword>
<dbReference type="CDD" id="cd07995">
    <property type="entry name" value="TPK"/>
    <property type="match status" value="1"/>
</dbReference>
<dbReference type="InterPro" id="IPR053149">
    <property type="entry name" value="TPK"/>
</dbReference>
<evidence type="ECO:0000259" key="6">
    <source>
        <dbReference type="SMART" id="SM00983"/>
    </source>
</evidence>
<comment type="caution">
    <text evidence="7">The sequence shown here is derived from an EMBL/GenBank/DDBJ whole genome shotgun (WGS) entry which is preliminary data.</text>
</comment>
<reference evidence="7 8" key="1">
    <citation type="submission" date="2020-10" db="EMBL/GenBank/DDBJ databases">
        <title>Aquamicrobium zhengzhouensis sp. nov., a exopolysaccharide producing bacterium isolated from farmland soil.</title>
        <authorList>
            <person name="Wang X."/>
        </authorList>
    </citation>
    <scope>NUCLEOTIDE SEQUENCE [LARGE SCALE GENOMIC DNA]</scope>
    <source>
        <strain evidence="8">cd-1</strain>
    </source>
</reference>
<proteinExistence type="predicted"/>
<evidence type="ECO:0000256" key="5">
    <source>
        <dbReference type="NCBIfam" id="TIGR01378"/>
    </source>
</evidence>
<dbReference type="InterPro" id="IPR007373">
    <property type="entry name" value="Thiamin_PyroPKinase_B1-bd"/>
</dbReference>
<feature type="domain" description="Thiamin pyrophosphokinase thiamin-binding" evidence="6">
    <location>
        <begin position="138"/>
        <end position="208"/>
    </location>
</feature>
<accession>A0ABS0SG44</accession>
<dbReference type="SMART" id="SM00983">
    <property type="entry name" value="TPK_B1_binding"/>
    <property type="match status" value="1"/>
</dbReference>
<sequence>MTHKTTRFVILLGGELVVTPRLLAQVAEARVIAADSGMRHAAALGVKPELWTGDFDSVDDELREANRATPVELFPADKDKTDGEIAVDAALERGARELVLVGAFGGARTDHAFLHLTAAVRLAEQGVSCLLTSGVQEGVPLLAGREAEFEYPDGTLVSVLAFSELKGLTVSGAKWSLSGHDVEFGSSLTLSNEVRGTLSVRFDSGRALLLAHPVSSFSM</sequence>
<dbReference type="Proteomes" id="UP000601789">
    <property type="component" value="Unassembled WGS sequence"/>
</dbReference>
<keyword evidence="8" id="KW-1185">Reference proteome</keyword>
<dbReference type="SUPFAM" id="SSF63862">
    <property type="entry name" value="Thiamin pyrophosphokinase, substrate-binding domain"/>
    <property type="match status" value="1"/>
</dbReference>
<protein>
    <recommendedName>
        <fullName evidence="5">Thiamine diphosphokinase</fullName>
        <ecNumber evidence="5">2.7.6.2</ecNumber>
    </recommendedName>
</protein>
<evidence type="ECO:0000256" key="2">
    <source>
        <dbReference type="ARBA" id="ARBA00022741"/>
    </source>
</evidence>
<dbReference type="InterPro" id="IPR036371">
    <property type="entry name" value="TPK_B1-bd_sf"/>
</dbReference>
<evidence type="ECO:0000256" key="3">
    <source>
        <dbReference type="ARBA" id="ARBA00022777"/>
    </source>
</evidence>
<evidence type="ECO:0000313" key="8">
    <source>
        <dbReference type="Proteomes" id="UP000601789"/>
    </source>
</evidence>
<dbReference type="PANTHER" id="PTHR41299">
    <property type="entry name" value="THIAMINE PYROPHOSPHOKINASE"/>
    <property type="match status" value="1"/>
</dbReference>
<keyword evidence="3" id="KW-0418">Kinase</keyword>
<evidence type="ECO:0000256" key="4">
    <source>
        <dbReference type="ARBA" id="ARBA00022840"/>
    </source>
</evidence>